<dbReference type="OrthoDB" id="5427059at2759"/>
<feature type="signal peptide" evidence="1">
    <location>
        <begin position="1"/>
        <end position="27"/>
    </location>
</feature>
<evidence type="ECO:0000313" key="2">
    <source>
        <dbReference type="EMBL" id="KAJ5247791.1"/>
    </source>
</evidence>
<keyword evidence="3" id="KW-1185">Reference proteome</keyword>
<dbReference type="EMBL" id="JAPQKS010000002">
    <property type="protein sequence ID" value="KAJ5247791.1"/>
    <property type="molecule type" value="Genomic_DNA"/>
</dbReference>
<dbReference type="RefSeq" id="XP_058335212.1">
    <property type="nucleotide sequence ID" value="XM_058472071.1"/>
</dbReference>
<comment type="caution">
    <text evidence="2">The sequence shown here is derived from an EMBL/GenBank/DDBJ whole genome shotgun (WGS) entry which is preliminary data.</text>
</comment>
<evidence type="ECO:0000313" key="3">
    <source>
        <dbReference type="Proteomes" id="UP001150941"/>
    </source>
</evidence>
<reference evidence="2" key="1">
    <citation type="submission" date="2022-11" db="EMBL/GenBank/DDBJ databases">
        <authorList>
            <person name="Petersen C."/>
        </authorList>
    </citation>
    <scope>NUCLEOTIDE SEQUENCE</scope>
    <source>
        <strain evidence="2">IBT 19713</strain>
    </source>
</reference>
<evidence type="ECO:0008006" key="4">
    <source>
        <dbReference type="Google" id="ProtNLM"/>
    </source>
</evidence>
<sequence length="460" mass="53160">MAPHTLETLPIELLILVLLELPDRASLKAAVTASSSCHRAYVAARQDVLWCILQKQWGNLLDLSEAIIAVRSEGLWYAHHKEEATALLDTWRRSQEVNALILTPTARTNKPRSVEEIIKLFTLHKRLNFFLDDYSLYVPRPEWIEPAHWNELLPLQLSDVEKRRFLRAMCRLQIHANIFGTPERSLDPQAPPPVLNNWAVGSYYTENNVRTHAYRLFFGTMPPWEYHEMGCAWSYLQSKYTQVVTTIADDLTQLVRSELATSDSQLNDRIDLVPLHKILSKDQLPYSGFVQTLEHLENSQAIVSGLTSIGPDLLYRVLHSKGVDQRNLVLNNAHSHHPWIGHRVGIRPEEDALPMIYPADRHAIPNFEHFWSTLPPIERPNAGWRLDSVMPARPETEFEDALWLSLLNKEEWNWGYAFWDEVRLREWDAPLLETPWARQPEPGPLLLLPAPYYDTYTEVS</sequence>
<evidence type="ECO:0000256" key="1">
    <source>
        <dbReference type="SAM" id="SignalP"/>
    </source>
</evidence>
<gene>
    <name evidence="2" type="ORF">N7468_002774</name>
</gene>
<protein>
    <recommendedName>
        <fullName evidence="4">F-box domain-containing protein</fullName>
    </recommendedName>
</protein>
<organism evidence="2 3">
    <name type="scientific">Penicillium chermesinum</name>
    <dbReference type="NCBI Taxonomy" id="63820"/>
    <lineage>
        <taxon>Eukaryota</taxon>
        <taxon>Fungi</taxon>
        <taxon>Dikarya</taxon>
        <taxon>Ascomycota</taxon>
        <taxon>Pezizomycotina</taxon>
        <taxon>Eurotiomycetes</taxon>
        <taxon>Eurotiomycetidae</taxon>
        <taxon>Eurotiales</taxon>
        <taxon>Aspergillaceae</taxon>
        <taxon>Penicillium</taxon>
    </lineage>
</organism>
<keyword evidence="1" id="KW-0732">Signal</keyword>
<feature type="chain" id="PRO_5040813431" description="F-box domain-containing protein" evidence="1">
    <location>
        <begin position="28"/>
        <end position="460"/>
    </location>
</feature>
<dbReference type="AlphaFoldDB" id="A0A9W9TXU8"/>
<dbReference type="GeneID" id="83199374"/>
<accession>A0A9W9TXU8</accession>
<proteinExistence type="predicted"/>
<name>A0A9W9TXU8_9EURO</name>
<reference evidence="2" key="2">
    <citation type="journal article" date="2023" name="IMA Fungus">
        <title>Comparative genomic study of the Penicillium genus elucidates a diverse pangenome and 15 lateral gene transfer events.</title>
        <authorList>
            <person name="Petersen C."/>
            <person name="Sorensen T."/>
            <person name="Nielsen M.R."/>
            <person name="Sondergaard T.E."/>
            <person name="Sorensen J.L."/>
            <person name="Fitzpatrick D.A."/>
            <person name="Frisvad J.C."/>
            <person name="Nielsen K.L."/>
        </authorList>
    </citation>
    <scope>NUCLEOTIDE SEQUENCE</scope>
    <source>
        <strain evidence="2">IBT 19713</strain>
    </source>
</reference>
<dbReference type="Proteomes" id="UP001150941">
    <property type="component" value="Unassembled WGS sequence"/>
</dbReference>